<dbReference type="HAMAP" id="MF_02128">
    <property type="entry name" value="TMP_kinase"/>
    <property type="match status" value="1"/>
</dbReference>
<reference evidence="3" key="1">
    <citation type="journal article" date="2015" name="Nature">
        <title>Complex archaea that bridge the gap between prokaryotes and eukaryotes.</title>
        <authorList>
            <person name="Spang A."/>
            <person name="Saw J.H."/>
            <person name="Jorgensen S.L."/>
            <person name="Zaremba-Niedzwiedzka K."/>
            <person name="Martijn J."/>
            <person name="Lind A.E."/>
            <person name="van Eijk R."/>
            <person name="Schleper C."/>
            <person name="Guy L."/>
            <person name="Ettema T.J."/>
        </authorList>
    </citation>
    <scope>NUCLEOTIDE SEQUENCE</scope>
</reference>
<dbReference type="PANTHER" id="PTHR30270:SF0">
    <property type="entry name" value="THIAMINE-MONOPHOSPHATE KINASE"/>
    <property type="match status" value="1"/>
</dbReference>
<accession>A0A0F9JZR8</accession>
<dbReference type="PIRSF" id="PIRSF005303">
    <property type="entry name" value="Thiam_monoph_kin"/>
    <property type="match status" value="1"/>
</dbReference>
<dbReference type="CDD" id="cd02194">
    <property type="entry name" value="ThiL"/>
    <property type="match status" value="1"/>
</dbReference>
<dbReference type="GO" id="GO:0009030">
    <property type="term" value="F:thiamine-phosphate kinase activity"/>
    <property type="evidence" value="ECO:0007669"/>
    <property type="project" value="InterPro"/>
</dbReference>
<dbReference type="InterPro" id="IPR016188">
    <property type="entry name" value="PurM-like_N"/>
</dbReference>
<dbReference type="InterPro" id="IPR036676">
    <property type="entry name" value="PurM-like_C_sf"/>
</dbReference>
<dbReference type="PANTHER" id="PTHR30270">
    <property type="entry name" value="THIAMINE-MONOPHOSPHATE KINASE"/>
    <property type="match status" value="1"/>
</dbReference>
<dbReference type="InterPro" id="IPR006283">
    <property type="entry name" value="ThiL-like"/>
</dbReference>
<comment type="caution">
    <text evidence="3">The sequence shown here is derived from an EMBL/GenBank/DDBJ whole genome shotgun (WGS) entry which is preliminary data.</text>
</comment>
<dbReference type="NCBIfam" id="TIGR01379">
    <property type="entry name" value="thiL"/>
    <property type="match status" value="1"/>
</dbReference>
<dbReference type="EMBL" id="LAZR01009012">
    <property type="protein sequence ID" value="KKM75238.1"/>
    <property type="molecule type" value="Genomic_DNA"/>
</dbReference>
<dbReference type="Gene3D" id="3.90.650.10">
    <property type="entry name" value="PurM-like C-terminal domain"/>
    <property type="match status" value="1"/>
</dbReference>
<dbReference type="Pfam" id="PF00586">
    <property type="entry name" value="AIRS"/>
    <property type="match status" value="1"/>
</dbReference>
<name>A0A0F9JZR8_9ZZZZ</name>
<evidence type="ECO:0000259" key="2">
    <source>
        <dbReference type="Pfam" id="PF02769"/>
    </source>
</evidence>
<dbReference type="GO" id="GO:0009228">
    <property type="term" value="P:thiamine biosynthetic process"/>
    <property type="evidence" value="ECO:0007669"/>
    <property type="project" value="InterPro"/>
</dbReference>
<evidence type="ECO:0008006" key="4">
    <source>
        <dbReference type="Google" id="ProtNLM"/>
    </source>
</evidence>
<sequence>MKISQIGEFGLIQRIRSSLRAFQQGAVVGIGDDTAVVEVSSGDLLLFTSDTLVENIHFKWDYTSLRELGWKALAVNISDIAAMGGSPTYCLVSLGLSKDKETSLVDELYEGLKEVASLSKVGIIGGDLVYSSVFFITISLLGQAKREEIILRSGAQKGDLIYVTGELGTAAAGLACLKESSLPIGQSVRESLIERHLKPFPRLREGQEIGRRRIASAMIDISDGLASDLTRLGKESDKGAVVWEEKLPIAPSSKTVAKTLKESFLKWVLYGGEDYELLFTVSPAKRKLVEEELDFSCSLIGEVVDKREGISIINKRGTRARIEGGGYDHFLKKNDSCI</sequence>
<feature type="domain" description="PurM-like N-terminal" evidence="1">
    <location>
        <begin position="31"/>
        <end position="143"/>
    </location>
</feature>
<dbReference type="Gene3D" id="3.30.1330.10">
    <property type="entry name" value="PurM-like, N-terminal domain"/>
    <property type="match status" value="1"/>
</dbReference>
<dbReference type="InterPro" id="IPR036921">
    <property type="entry name" value="PurM-like_N_sf"/>
</dbReference>
<dbReference type="AlphaFoldDB" id="A0A0F9JZR8"/>
<evidence type="ECO:0000313" key="3">
    <source>
        <dbReference type="EMBL" id="KKM75238.1"/>
    </source>
</evidence>
<gene>
    <name evidence="3" type="ORF">LCGC14_1392290</name>
</gene>
<dbReference type="SUPFAM" id="SSF55326">
    <property type="entry name" value="PurM N-terminal domain-like"/>
    <property type="match status" value="1"/>
</dbReference>
<dbReference type="SUPFAM" id="SSF56042">
    <property type="entry name" value="PurM C-terminal domain-like"/>
    <property type="match status" value="1"/>
</dbReference>
<organism evidence="3">
    <name type="scientific">marine sediment metagenome</name>
    <dbReference type="NCBI Taxonomy" id="412755"/>
    <lineage>
        <taxon>unclassified sequences</taxon>
        <taxon>metagenomes</taxon>
        <taxon>ecological metagenomes</taxon>
    </lineage>
</organism>
<dbReference type="InterPro" id="IPR010918">
    <property type="entry name" value="PurM-like_C_dom"/>
</dbReference>
<proteinExistence type="inferred from homology"/>
<dbReference type="Pfam" id="PF02769">
    <property type="entry name" value="AIRS_C"/>
    <property type="match status" value="1"/>
</dbReference>
<feature type="domain" description="PurM-like C-terminal" evidence="2">
    <location>
        <begin position="156"/>
        <end position="310"/>
    </location>
</feature>
<protein>
    <recommendedName>
        <fullName evidence="4">PurM-like N-terminal domain-containing protein</fullName>
    </recommendedName>
</protein>
<evidence type="ECO:0000259" key="1">
    <source>
        <dbReference type="Pfam" id="PF00586"/>
    </source>
</evidence>